<dbReference type="Pfam" id="PF17919">
    <property type="entry name" value="RT_RNaseH_2"/>
    <property type="match status" value="2"/>
</dbReference>
<accession>A0ABM3AMP0</accession>
<reference evidence="3" key="2">
    <citation type="submission" date="2025-08" db="UniProtKB">
        <authorList>
            <consortium name="RefSeq"/>
        </authorList>
    </citation>
    <scope>IDENTIFICATION</scope>
</reference>
<dbReference type="Gene3D" id="3.30.70.270">
    <property type="match status" value="1"/>
</dbReference>
<evidence type="ECO:0000259" key="1">
    <source>
        <dbReference type="Pfam" id="PF17919"/>
    </source>
</evidence>
<sequence>MSFGLCNAPATFQRCMENIFFDYVEKIIEVFMDDFTVYDDTPLNDNFPDENLFSANAVHPWYADIVNYLVTGIVSSELLRSTKDKIKKDARYYIWDDPYLWKHYSDQTCKDAFDVLKQKLVSALTVQPPNWNFPFEIMCDASDRSVGAVLGQRIGKEPHVIYYASKTLDACPNFEIFHREEGDDTPLNDNFPDENLFSANAVHPWYADIVNYLVTGIVSSELLRSTKDKIKKDARYYIWDDPYLWKHYSDQTCKDAFDVLKQKLVSALTVQPPNWNFPFEIMCDANDTPLNDNFPDENLFSANAVHPWYADIVNYLVTGIVSSELLRSTKDKIKKDARYYIWDDPYLWKHYSVQTCKDAFDVLKQKLVSALTVQPPNWNFPFEIMCDASDRSVGAVLGQRIGKEPHVIYYASKTLDACPKIAYKGPIGMSPYRLVLGKPCHLPIELEHKAFWTVKQCNMEMEIAGRTRKLDIQELEEIRNDAYENARVYKEKTKAFHDKSITRKLFSIGQKVLLYDFTLKIFTGKLRFKWIGPFTISNLFSNGAVEIQNEETQKCFKVNGQRLKPFYENLQTHTFEEIVLEEPRI</sequence>
<dbReference type="InterPro" id="IPR043502">
    <property type="entry name" value="DNA/RNA_pol_sf"/>
</dbReference>
<dbReference type="PANTHER" id="PTHR34072">
    <property type="entry name" value="ENZYMATIC POLYPROTEIN-RELATED"/>
    <property type="match status" value="1"/>
</dbReference>
<reference evidence="2" key="1">
    <citation type="journal article" date="2020" name="Nat. Genet.">
        <title>Genomic diversifications of five Gossypium allopolyploid species and their impact on cotton improvement.</title>
        <authorList>
            <person name="Chen Z.J."/>
            <person name="Sreedasyam A."/>
            <person name="Ando A."/>
            <person name="Song Q."/>
            <person name="De Santiago L.M."/>
            <person name="Hulse-Kemp A.M."/>
            <person name="Ding M."/>
            <person name="Ye W."/>
            <person name="Kirkbride R.C."/>
            <person name="Jenkins J."/>
            <person name="Plott C."/>
            <person name="Lovell J."/>
            <person name="Lin Y.M."/>
            <person name="Vaughn R."/>
            <person name="Liu B."/>
            <person name="Simpson S."/>
            <person name="Scheffler B.E."/>
            <person name="Wen L."/>
            <person name="Saski C.A."/>
            <person name="Grover C.E."/>
            <person name="Hu G."/>
            <person name="Conover J.L."/>
            <person name="Carlson J.W."/>
            <person name="Shu S."/>
            <person name="Boston L.B."/>
            <person name="Williams M."/>
            <person name="Peterson D.G."/>
            <person name="McGee K."/>
            <person name="Jones D.C."/>
            <person name="Wendel J.F."/>
            <person name="Stelly D.M."/>
            <person name="Grimwood J."/>
            <person name="Schmutz J."/>
        </authorList>
    </citation>
    <scope>NUCLEOTIDE SEQUENCE [LARGE SCALE GENOMIC DNA]</scope>
    <source>
        <strain evidence="2">cv. TM-1</strain>
    </source>
</reference>
<dbReference type="SUPFAM" id="SSF56672">
    <property type="entry name" value="DNA/RNA polymerases"/>
    <property type="match status" value="2"/>
</dbReference>
<feature type="domain" description="Reverse transcriptase/retrotransposon-derived protein RNase H-like" evidence="1">
    <location>
        <begin position="107"/>
        <end position="170"/>
    </location>
</feature>
<dbReference type="Proteomes" id="UP000818029">
    <property type="component" value="Chromosome D09"/>
</dbReference>
<dbReference type="PANTHER" id="PTHR34072:SF57">
    <property type="entry name" value="RNA-DIRECTED DNA POLYMERASE"/>
    <property type="match status" value="1"/>
</dbReference>
<dbReference type="GeneID" id="121220734"/>
<name>A0ABM3AMP0_GOSHI</name>
<dbReference type="RefSeq" id="XP_040956102.1">
    <property type="nucleotide sequence ID" value="XM_041100168.1"/>
</dbReference>
<feature type="domain" description="Reverse transcriptase/retrotransposon-derived protein RNase H-like" evidence="1">
    <location>
        <begin position="355"/>
        <end position="417"/>
    </location>
</feature>
<keyword evidence="2" id="KW-1185">Reference proteome</keyword>
<organism evidence="2 3">
    <name type="scientific">Gossypium hirsutum</name>
    <name type="common">Upland cotton</name>
    <name type="synonym">Gossypium mexicanum</name>
    <dbReference type="NCBI Taxonomy" id="3635"/>
    <lineage>
        <taxon>Eukaryota</taxon>
        <taxon>Viridiplantae</taxon>
        <taxon>Streptophyta</taxon>
        <taxon>Embryophyta</taxon>
        <taxon>Tracheophyta</taxon>
        <taxon>Spermatophyta</taxon>
        <taxon>Magnoliopsida</taxon>
        <taxon>eudicotyledons</taxon>
        <taxon>Gunneridae</taxon>
        <taxon>Pentapetalae</taxon>
        <taxon>rosids</taxon>
        <taxon>malvids</taxon>
        <taxon>Malvales</taxon>
        <taxon>Malvaceae</taxon>
        <taxon>Malvoideae</taxon>
        <taxon>Gossypium</taxon>
    </lineage>
</organism>
<dbReference type="InterPro" id="IPR043128">
    <property type="entry name" value="Rev_trsase/Diguanyl_cyclase"/>
</dbReference>
<evidence type="ECO:0000313" key="3">
    <source>
        <dbReference type="RefSeq" id="XP_040956102.1"/>
    </source>
</evidence>
<evidence type="ECO:0000313" key="2">
    <source>
        <dbReference type="Proteomes" id="UP000818029"/>
    </source>
</evidence>
<dbReference type="InterPro" id="IPR041577">
    <property type="entry name" value="RT_RNaseH_2"/>
</dbReference>
<gene>
    <name evidence="3" type="primary">LOC121220734</name>
</gene>
<protein>
    <recommendedName>
        <fullName evidence="1">Reverse transcriptase/retrotransposon-derived protein RNase H-like domain-containing protein</fullName>
    </recommendedName>
</protein>
<proteinExistence type="predicted"/>